<dbReference type="Gene3D" id="1.20.120.530">
    <property type="entry name" value="GntR ligand-binding domain-like"/>
    <property type="match status" value="1"/>
</dbReference>
<dbReference type="AlphaFoldDB" id="F9Y908"/>
<keyword evidence="6" id="KW-1185">Reference proteome</keyword>
<dbReference type="KEGG" id="kvl:KVU_0225"/>
<name>F9Y908_KETVW</name>
<dbReference type="InterPro" id="IPR008920">
    <property type="entry name" value="TF_FadR/GntR_C"/>
</dbReference>
<dbReference type="Gene3D" id="1.10.10.10">
    <property type="entry name" value="Winged helix-like DNA-binding domain superfamily/Winged helix DNA-binding domain"/>
    <property type="match status" value="1"/>
</dbReference>
<dbReference type="Pfam" id="PF00392">
    <property type="entry name" value="GntR"/>
    <property type="match status" value="1"/>
</dbReference>
<dbReference type="CDD" id="cd07377">
    <property type="entry name" value="WHTH_GntR"/>
    <property type="match status" value="1"/>
</dbReference>
<dbReference type="OrthoDB" id="7620579at2"/>
<gene>
    <name evidence="5" type="primary">matR</name>
    <name evidence="5" type="ordered locus">KVU_0225</name>
</gene>
<accession>F9Y908</accession>
<evidence type="ECO:0000256" key="3">
    <source>
        <dbReference type="ARBA" id="ARBA00023163"/>
    </source>
</evidence>
<sequence length="227" mass="25836">MRDSDSKITTSEDICLNIERIIASGELEDGARLDENRLAQMFGVSRTPVREAFRLLAAQGLVTIHRNRGAFARIPDFMEMVEMFDVMAGMEAWCGRLAATRISNAALIMLGASADRCETLQQAHDIAGYYDENEVFHQLIYNASGNAFLAQETTKLQRRLKPYRQLQLGYGDRLEQSLREHREILAAITARDADRAAAALHDHIRIQHAVYNAYRDEMRRKADQQHK</sequence>
<evidence type="ECO:0000256" key="2">
    <source>
        <dbReference type="ARBA" id="ARBA00023125"/>
    </source>
</evidence>
<feature type="domain" description="HTH gntR-type" evidence="4">
    <location>
        <begin position="8"/>
        <end position="75"/>
    </location>
</feature>
<dbReference type="GO" id="GO:0003677">
    <property type="term" value="F:DNA binding"/>
    <property type="evidence" value="ECO:0007669"/>
    <property type="project" value="UniProtKB-KW"/>
</dbReference>
<dbReference type="PANTHER" id="PTHR43537:SF49">
    <property type="entry name" value="TRANSCRIPTIONAL REGULATORY PROTEIN"/>
    <property type="match status" value="1"/>
</dbReference>
<dbReference type="Pfam" id="PF07729">
    <property type="entry name" value="FCD"/>
    <property type="match status" value="1"/>
</dbReference>
<evidence type="ECO:0000313" key="6">
    <source>
        <dbReference type="Proteomes" id="UP000000692"/>
    </source>
</evidence>
<evidence type="ECO:0000256" key="1">
    <source>
        <dbReference type="ARBA" id="ARBA00023015"/>
    </source>
</evidence>
<dbReference type="RefSeq" id="WP_013383489.1">
    <property type="nucleotide sequence ID" value="NC_017384.1"/>
</dbReference>
<evidence type="ECO:0000313" key="5">
    <source>
        <dbReference type="EMBL" id="AEM40064.1"/>
    </source>
</evidence>
<reference evidence="5 6" key="1">
    <citation type="journal article" date="2011" name="J. Bacteriol.">
        <title>Complete genome sequence of the industrial strain Ketogulonicigenium vulgare WSH-001.</title>
        <authorList>
            <person name="Liu L."/>
            <person name="Li Y."/>
            <person name="Zhang J."/>
            <person name="Zhou Z."/>
            <person name="Liu J."/>
            <person name="Li X."/>
            <person name="Zhou J."/>
            <person name="Du G."/>
            <person name="Wang L."/>
            <person name="Chen J."/>
        </authorList>
    </citation>
    <scope>NUCLEOTIDE SEQUENCE [LARGE SCALE GENOMIC DNA]</scope>
    <source>
        <strain evidence="5 6">WSH-001</strain>
    </source>
</reference>
<keyword evidence="2" id="KW-0238">DNA-binding</keyword>
<dbReference type="EMBL" id="CP002018">
    <property type="protein sequence ID" value="AEM40064.1"/>
    <property type="molecule type" value="Genomic_DNA"/>
</dbReference>
<dbReference type="GO" id="GO:0003700">
    <property type="term" value="F:DNA-binding transcription factor activity"/>
    <property type="evidence" value="ECO:0007669"/>
    <property type="project" value="InterPro"/>
</dbReference>
<dbReference type="PANTHER" id="PTHR43537">
    <property type="entry name" value="TRANSCRIPTIONAL REGULATOR, GNTR FAMILY"/>
    <property type="match status" value="1"/>
</dbReference>
<dbReference type="PRINTS" id="PR00035">
    <property type="entry name" value="HTHGNTR"/>
</dbReference>
<dbReference type="InterPro" id="IPR036390">
    <property type="entry name" value="WH_DNA-bd_sf"/>
</dbReference>
<organism evidence="5 6">
    <name type="scientific">Ketogulonicigenium vulgare (strain WSH-001)</name>
    <dbReference type="NCBI Taxonomy" id="759362"/>
    <lineage>
        <taxon>Bacteria</taxon>
        <taxon>Pseudomonadati</taxon>
        <taxon>Pseudomonadota</taxon>
        <taxon>Alphaproteobacteria</taxon>
        <taxon>Rhodobacterales</taxon>
        <taxon>Roseobacteraceae</taxon>
        <taxon>Ketogulonicigenium</taxon>
    </lineage>
</organism>
<dbReference type="eggNOG" id="COG1802">
    <property type="taxonomic scope" value="Bacteria"/>
</dbReference>
<dbReference type="Proteomes" id="UP000000692">
    <property type="component" value="Chromosome"/>
</dbReference>
<dbReference type="InterPro" id="IPR011711">
    <property type="entry name" value="GntR_C"/>
</dbReference>
<dbReference type="InterPro" id="IPR000524">
    <property type="entry name" value="Tscrpt_reg_HTH_GntR"/>
</dbReference>
<dbReference type="SMART" id="SM00345">
    <property type="entry name" value="HTH_GNTR"/>
    <property type="match status" value="1"/>
</dbReference>
<keyword evidence="1" id="KW-0805">Transcription regulation</keyword>
<keyword evidence="3" id="KW-0804">Transcription</keyword>
<dbReference type="SUPFAM" id="SSF46785">
    <property type="entry name" value="Winged helix' DNA-binding domain"/>
    <property type="match status" value="1"/>
</dbReference>
<dbReference type="HOGENOM" id="CLU_017584_5_1_5"/>
<dbReference type="InterPro" id="IPR036388">
    <property type="entry name" value="WH-like_DNA-bd_sf"/>
</dbReference>
<dbReference type="PROSITE" id="PS50949">
    <property type="entry name" value="HTH_GNTR"/>
    <property type="match status" value="1"/>
</dbReference>
<protein>
    <submittedName>
        <fullName evidence="5">GntR-family transcription regulator, putative</fullName>
    </submittedName>
</protein>
<evidence type="ECO:0000259" key="4">
    <source>
        <dbReference type="PROSITE" id="PS50949"/>
    </source>
</evidence>
<dbReference type="SMART" id="SM00895">
    <property type="entry name" value="FCD"/>
    <property type="match status" value="1"/>
</dbReference>
<proteinExistence type="predicted"/>
<dbReference type="SUPFAM" id="SSF48008">
    <property type="entry name" value="GntR ligand-binding domain-like"/>
    <property type="match status" value="1"/>
</dbReference>
<dbReference type="PATRIC" id="fig|759362.5.peg.237"/>